<dbReference type="EMBL" id="CAEY01000249">
    <property type="status" value="NOT_ANNOTATED_CDS"/>
    <property type="molecule type" value="Genomic_DNA"/>
</dbReference>
<dbReference type="HOGENOM" id="CLU_028288_3_2_1"/>
<dbReference type="OMA" id="NVTRGFN"/>
<dbReference type="NCBIfam" id="TIGR00335">
    <property type="entry name" value="primase_sml"/>
    <property type="match status" value="1"/>
</dbReference>
<dbReference type="GO" id="GO:0046872">
    <property type="term" value="F:metal ion binding"/>
    <property type="evidence" value="ECO:0007669"/>
    <property type="project" value="UniProtKB-KW"/>
</dbReference>
<keyword evidence="12" id="KW-1185">Reference proteome</keyword>
<evidence type="ECO:0000313" key="12">
    <source>
        <dbReference type="Proteomes" id="UP000015104"/>
    </source>
</evidence>
<proteinExistence type="inferred from homology"/>
<dbReference type="EnsemblMetazoa" id="tetur15g03600.1">
    <property type="protein sequence ID" value="tetur15g03600.1"/>
    <property type="gene ID" value="tetur15g03600"/>
</dbReference>
<reference evidence="11" key="2">
    <citation type="submission" date="2015-06" db="UniProtKB">
        <authorList>
            <consortium name="EnsemblMetazoa"/>
        </authorList>
    </citation>
    <scope>IDENTIFICATION</scope>
</reference>
<evidence type="ECO:0000256" key="8">
    <source>
        <dbReference type="ARBA" id="ARBA00022833"/>
    </source>
</evidence>
<dbReference type="InterPro" id="IPR002755">
    <property type="entry name" value="DNA_primase_S"/>
</dbReference>
<dbReference type="PANTHER" id="PTHR10536">
    <property type="entry name" value="DNA PRIMASE SMALL SUBUNIT"/>
    <property type="match status" value="1"/>
</dbReference>
<reference evidence="12" key="1">
    <citation type="submission" date="2011-08" db="EMBL/GenBank/DDBJ databases">
        <authorList>
            <person name="Rombauts S."/>
        </authorList>
    </citation>
    <scope>NUCLEOTIDE SEQUENCE</scope>
    <source>
        <strain evidence="12">London</strain>
    </source>
</reference>
<keyword evidence="2 10" id="KW-0240">DNA-directed RNA polymerase</keyword>
<evidence type="ECO:0000256" key="3">
    <source>
        <dbReference type="ARBA" id="ARBA00022515"/>
    </source>
</evidence>
<evidence type="ECO:0000313" key="11">
    <source>
        <dbReference type="EnsemblMetazoa" id="tetur15g03600.1"/>
    </source>
</evidence>
<dbReference type="CDD" id="cd04860">
    <property type="entry name" value="AE_Prim_S"/>
    <property type="match status" value="1"/>
</dbReference>
<keyword evidence="9" id="KW-0804">Transcription</keyword>
<keyword evidence="4 10" id="KW-0808">Transferase</keyword>
<evidence type="ECO:0000256" key="4">
    <source>
        <dbReference type="ARBA" id="ARBA00022679"/>
    </source>
</evidence>
<evidence type="ECO:0000256" key="2">
    <source>
        <dbReference type="ARBA" id="ARBA00022478"/>
    </source>
</evidence>
<evidence type="ECO:0000256" key="5">
    <source>
        <dbReference type="ARBA" id="ARBA00022695"/>
    </source>
</evidence>
<dbReference type="KEGG" id="tut:107365694"/>
<keyword evidence="3 10" id="KW-0639">Primosome</keyword>
<evidence type="ECO:0000256" key="10">
    <source>
        <dbReference type="RuleBase" id="RU003514"/>
    </source>
</evidence>
<dbReference type="eggNOG" id="KOG2851">
    <property type="taxonomic scope" value="Eukaryota"/>
</dbReference>
<keyword evidence="7" id="KW-0479">Metal-binding</keyword>
<dbReference type="STRING" id="32264.T1KN12"/>
<dbReference type="InterPro" id="IPR014052">
    <property type="entry name" value="DNA_primase_ssu_euk/arc"/>
</dbReference>
<dbReference type="OrthoDB" id="19606at2759"/>
<name>T1KN12_TETUR</name>
<evidence type="ECO:0000256" key="9">
    <source>
        <dbReference type="ARBA" id="ARBA00023163"/>
    </source>
</evidence>
<dbReference type="GO" id="GO:0005658">
    <property type="term" value="C:alpha DNA polymerase:primase complex"/>
    <property type="evidence" value="ECO:0007669"/>
    <property type="project" value="UniProtKB-ARBA"/>
</dbReference>
<dbReference type="Proteomes" id="UP000015104">
    <property type="component" value="Unassembled WGS sequence"/>
</dbReference>
<dbReference type="Gene3D" id="3.90.920.10">
    <property type="entry name" value="DNA primase, PRIM domain"/>
    <property type="match status" value="1"/>
</dbReference>
<keyword evidence="6 10" id="KW-0235">DNA replication</keyword>
<keyword evidence="5" id="KW-0548">Nucleotidyltransferase</keyword>
<evidence type="ECO:0000256" key="7">
    <source>
        <dbReference type="ARBA" id="ARBA00022723"/>
    </source>
</evidence>
<dbReference type="GO" id="GO:0006269">
    <property type="term" value="P:DNA replication, synthesis of primer"/>
    <property type="evidence" value="ECO:0007669"/>
    <property type="project" value="UniProtKB-KW"/>
</dbReference>
<dbReference type="AlphaFoldDB" id="T1KN12"/>
<comment type="similarity">
    <text evidence="1 10">Belongs to the eukaryotic-type primase small subunit family.</text>
</comment>
<dbReference type="EC" id="2.7.7.-" evidence="10"/>
<protein>
    <recommendedName>
        <fullName evidence="10">DNA primase</fullName>
        <ecNumber evidence="10">2.7.7.-</ecNumber>
    </recommendedName>
</protein>
<evidence type="ECO:0000256" key="6">
    <source>
        <dbReference type="ARBA" id="ARBA00022705"/>
    </source>
</evidence>
<dbReference type="GO" id="GO:0003899">
    <property type="term" value="F:DNA-directed RNA polymerase activity"/>
    <property type="evidence" value="ECO:0007669"/>
    <property type="project" value="InterPro"/>
</dbReference>
<dbReference type="FunFam" id="3.90.920.10:FF:000003">
    <property type="entry name" value="DNA primase"/>
    <property type="match status" value="1"/>
</dbReference>
<keyword evidence="8" id="KW-0862">Zinc</keyword>
<dbReference type="Pfam" id="PF01896">
    <property type="entry name" value="DNA_primase_S"/>
    <property type="match status" value="1"/>
</dbReference>
<evidence type="ECO:0000256" key="1">
    <source>
        <dbReference type="ARBA" id="ARBA00009762"/>
    </source>
</evidence>
<sequence length="414" mass="48124">MGNDALDMLPLYYKILFPSKLFVRWLSYSESDETYFKRRELSFTLAGDIYLRYQSFPDDTELVKALLSKLPVKIDIGAVFNKEPRDNRKTMDVLIPLERELIFDIDMDDYDDIRTCCKGPEICKNCWRFIVIAAKILNAALIEDFGFKNILWVYSGRRGIHGWICDKRARRLTTEARSAIVDYLSLIEGGEFKSKRVTLPANKNLHPSITRALDIIEKEFEDFMVKDQKIFDTVESASKIVDLCTDPELKTSLRNKVLKTPHRTGLERWKCLEKAVELHVKERNYTRTHARYFLDEIKLQLCYPRLDVNVSRGINHLLKAPFCVHPKTHRVCVPVDIANIKKFDPFTVPTIDQLLSQIDAHDALQPEEKDNKESYAKTDLAQSIGLFRKFVVLCEKEAIMQRSSEQRSTESLTW</sequence>
<gene>
    <name evidence="11" type="primary">107365694</name>
</gene>
<accession>T1KN12</accession>
<organism evidence="11 12">
    <name type="scientific">Tetranychus urticae</name>
    <name type="common">Two-spotted spider mite</name>
    <dbReference type="NCBI Taxonomy" id="32264"/>
    <lineage>
        <taxon>Eukaryota</taxon>
        <taxon>Metazoa</taxon>
        <taxon>Ecdysozoa</taxon>
        <taxon>Arthropoda</taxon>
        <taxon>Chelicerata</taxon>
        <taxon>Arachnida</taxon>
        <taxon>Acari</taxon>
        <taxon>Acariformes</taxon>
        <taxon>Trombidiformes</taxon>
        <taxon>Prostigmata</taxon>
        <taxon>Eleutherengona</taxon>
        <taxon>Raphignathae</taxon>
        <taxon>Tetranychoidea</taxon>
        <taxon>Tetranychidae</taxon>
        <taxon>Tetranychus</taxon>
    </lineage>
</organism>
<dbReference type="SUPFAM" id="SSF56747">
    <property type="entry name" value="Prim-pol domain"/>
    <property type="match status" value="1"/>
</dbReference>